<accession>A0A8S3JUC4</accession>
<evidence type="ECO:0000313" key="1">
    <source>
        <dbReference type="EMBL" id="CAF5222246.1"/>
    </source>
</evidence>
<comment type="caution">
    <text evidence="1">The sequence shown here is derived from an EMBL/GenBank/DDBJ whole genome shotgun (WGS) entry which is preliminary data.</text>
</comment>
<dbReference type="Proteomes" id="UP000681720">
    <property type="component" value="Unassembled WGS sequence"/>
</dbReference>
<gene>
    <name evidence="1" type="ORF">GIL414_LOCUS84970</name>
</gene>
<evidence type="ECO:0000313" key="2">
    <source>
        <dbReference type="Proteomes" id="UP000681720"/>
    </source>
</evidence>
<organism evidence="1 2">
    <name type="scientific">Rotaria magnacalcarata</name>
    <dbReference type="NCBI Taxonomy" id="392030"/>
    <lineage>
        <taxon>Eukaryota</taxon>
        <taxon>Metazoa</taxon>
        <taxon>Spiralia</taxon>
        <taxon>Gnathifera</taxon>
        <taxon>Rotifera</taxon>
        <taxon>Eurotatoria</taxon>
        <taxon>Bdelloidea</taxon>
        <taxon>Philodinida</taxon>
        <taxon>Philodinidae</taxon>
        <taxon>Rotaria</taxon>
    </lineage>
</organism>
<dbReference type="EMBL" id="CAJOBJ010368447">
    <property type="protein sequence ID" value="CAF5222246.1"/>
    <property type="molecule type" value="Genomic_DNA"/>
</dbReference>
<name>A0A8S3JUC4_9BILA</name>
<dbReference type="AlphaFoldDB" id="A0A8S3JUC4"/>
<proteinExistence type="predicted"/>
<protein>
    <submittedName>
        <fullName evidence="1">Uncharacterized protein</fullName>
    </submittedName>
</protein>
<reference evidence="1" key="1">
    <citation type="submission" date="2021-02" db="EMBL/GenBank/DDBJ databases">
        <authorList>
            <person name="Nowell W R."/>
        </authorList>
    </citation>
    <scope>NUCLEOTIDE SEQUENCE</scope>
</reference>
<feature type="non-terminal residue" evidence="1">
    <location>
        <position position="1"/>
    </location>
</feature>
<sequence>LSIDDIVPYEIKARGSDAIRHFQTACDTGTTTVRRTLLLMVGPKSSGKTRLQQTLVTDHNITDIDNLSTDLSSSCSINIDQKHSWSLSKTNHVHHSSLSTIIQDFGEK</sequence>